<dbReference type="PROSITE" id="PS51704">
    <property type="entry name" value="GP_PDE"/>
    <property type="match status" value="1"/>
</dbReference>
<organism evidence="3 4">
    <name type="scientific">Candidatus Scatomonas pullistercoris</name>
    <dbReference type="NCBI Taxonomy" id="2840920"/>
    <lineage>
        <taxon>Bacteria</taxon>
        <taxon>Bacillati</taxon>
        <taxon>Bacillota</taxon>
        <taxon>Clostridia</taxon>
        <taxon>Lachnospirales</taxon>
        <taxon>Lachnospiraceae</taxon>
        <taxon>Lachnospiraceae incertae sedis</taxon>
        <taxon>Candidatus Scatomonas</taxon>
    </lineage>
</organism>
<keyword evidence="1" id="KW-1133">Transmembrane helix</keyword>
<evidence type="ECO:0000313" key="4">
    <source>
        <dbReference type="Proteomes" id="UP000824169"/>
    </source>
</evidence>
<dbReference type="AlphaFoldDB" id="A0A9D1T9Q6"/>
<dbReference type="InterPro" id="IPR030395">
    <property type="entry name" value="GP_PDE_dom"/>
</dbReference>
<evidence type="ECO:0000256" key="1">
    <source>
        <dbReference type="SAM" id="Phobius"/>
    </source>
</evidence>
<dbReference type="PANTHER" id="PTHR46211">
    <property type="entry name" value="GLYCEROPHOSPHORYL DIESTER PHOSPHODIESTERASE"/>
    <property type="match status" value="1"/>
</dbReference>
<dbReference type="GO" id="GO:0006629">
    <property type="term" value="P:lipid metabolic process"/>
    <property type="evidence" value="ECO:0007669"/>
    <property type="project" value="InterPro"/>
</dbReference>
<dbReference type="CDD" id="cd08579">
    <property type="entry name" value="GDPD_memb_like"/>
    <property type="match status" value="1"/>
</dbReference>
<reference evidence="3" key="2">
    <citation type="journal article" date="2021" name="PeerJ">
        <title>Extensive microbial diversity within the chicken gut microbiome revealed by metagenomics and culture.</title>
        <authorList>
            <person name="Gilroy R."/>
            <person name="Ravi A."/>
            <person name="Getino M."/>
            <person name="Pursley I."/>
            <person name="Horton D.L."/>
            <person name="Alikhan N.F."/>
            <person name="Baker D."/>
            <person name="Gharbi K."/>
            <person name="Hall N."/>
            <person name="Watson M."/>
            <person name="Adriaenssens E.M."/>
            <person name="Foster-Nyarko E."/>
            <person name="Jarju S."/>
            <person name="Secka A."/>
            <person name="Antonio M."/>
            <person name="Oren A."/>
            <person name="Chaudhuri R.R."/>
            <person name="La Ragione R."/>
            <person name="Hildebrand F."/>
            <person name="Pallen M.J."/>
        </authorList>
    </citation>
    <scope>NUCLEOTIDE SEQUENCE</scope>
    <source>
        <strain evidence="3">CHK188-20938</strain>
    </source>
</reference>
<dbReference type="Pfam" id="PF10110">
    <property type="entry name" value="GPDPase_memb"/>
    <property type="match status" value="1"/>
</dbReference>
<dbReference type="Pfam" id="PF03009">
    <property type="entry name" value="GDPD"/>
    <property type="match status" value="1"/>
</dbReference>
<dbReference type="GO" id="GO:0008081">
    <property type="term" value="F:phosphoric diester hydrolase activity"/>
    <property type="evidence" value="ECO:0007669"/>
    <property type="project" value="InterPro"/>
</dbReference>
<feature type="transmembrane region" description="Helical" evidence="1">
    <location>
        <begin position="317"/>
        <end position="337"/>
    </location>
</feature>
<comment type="caution">
    <text evidence="3">The sequence shown here is derived from an EMBL/GenBank/DDBJ whole genome shotgun (WGS) entry which is preliminary data.</text>
</comment>
<reference evidence="3" key="1">
    <citation type="submission" date="2020-10" db="EMBL/GenBank/DDBJ databases">
        <authorList>
            <person name="Gilroy R."/>
        </authorList>
    </citation>
    <scope>NUCLEOTIDE SEQUENCE</scope>
    <source>
        <strain evidence="3">CHK188-20938</strain>
    </source>
</reference>
<feature type="transmembrane region" description="Helical" evidence="1">
    <location>
        <begin position="164"/>
        <end position="185"/>
    </location>
</feature>
<feature type="transmembrane region" description="Helical" evidence="1">
    <location>
        <begin position="218"/>
        <end position="244"/>
    </location>
</feature>
<keyword evidence="1" id="KW-0812">Transmembrane</keyword>
<gene>
    <name evidence="3" type="ORF">IAB71_02520</name>
</gene>
<evidence type="ECO:0000313" key="3">
    <source>
        <dbReference type="EMBL" id="HIV24655.1"/>
    </source>
</evidence>
<evidence type="ECO:0000259" key="2">
    <source>
        <dbReference type="PROSITE" id="PS51704"/>
    </source>
</evidence>
<feature type="domain" description="GP-PDE" evidence="2">
    <location>
        <begin position="351"/>
        <end position="582"/>
    </location>
</feature>
<dbReference type="PANTHER" id="PTHR46211:SF8">
    <property type="entry name" value="PHOSPHODIESTERASE"/>
    <property type="match status" value="1"/>
</dbReference>
<keyword evidence="1" id="KW-0472">Membrane</keyword>
<feature type="transmembrane region" description="Helical" evidence="1">
    <location>
        <begin position="69"/>
        <end position="94"/>
    </location>
</feature>
<sequence length="601" mass="67337">MKYFLKSAREILKKNFISLFLFELTFRVLTAVFLLRAGNRIIDLLLEYQGFSYLTMDNYEQFITHPLTILTAAGILLLVFLGVLFETCGILACFERSWRKEKITLPGIVRSALKGGLRFIRKYPLRWILYMAGCTPFLTLHLVIWEMTRAKLAAVTLQKLAAAVPVWALAVILTVIFTASMFFSFTMPQRLLRLEEGKTVREDTRSALRGCFGRRIGCALLVQVLAFALVLVLFLAAVAVMTAAVKFGRSPGSAVSAVLVYGRWIRLTAGMAAGAVGMTAALLYLYTFFARSDKTEKSAAPQEKRGRLMQFFAKPRMVSLLTALIILAESLFVLLLMRESILDKTAGRGSTEVTAHRGGARVAPENTISALEAAVDALADYAEIDVQETKDGEIVLLHDTNLQRVTGLNANIWDLTYEEVSQLDAGIKFHKKFRGEKIPTLAEALECCQGRIRLNIELKYNGHNAQIVPKVLKIIEEYGFEENCVVTSMNYKYLEQIKELNPGIVTGYTLSMVYGNLSQMTAADFFSVKHTYLNSIFVRRAHALGKEVCAWTLNYQGDIQQMIDCGVDNIITDDPELVRKVILGEVEANPSYWDLLNYALR</sequence>
<accession>A0A9D1T9Q6</accession>
<feature type="transmembrane region" description="Helical" evidence="1">
    <location>
        <begin position="16"/>
        <end position="35"/>
    </location>
</feature>
<feature type="transmembrane region" description="Helical" evidence="1">
    <location>
        <begin position="127"/>
        <end position="144"/>
    </location>
</feature>
<name>A0A9D1T9Q6_9FIRM</name>
<protein>
    <submittedName>
        <fullName evidence="3">Glycerophosphoryl diester phosphodiesterase membrane domain-containing protein</fullName>
    </submittedName>
</protein>
<dbReference type="Gene3D" id="3.20.20.190">
    <property type="entry name" value="Phosphatidylinositol (PI) phosphodiesterase"/>
    <property type="match status" value="1"/>
</dbReference>
<dbReference type="SUPFAM" id="SSF51695">
    <property type="entry name" value="PLC-like phosphodiesterases"/>
    <property type="match status" value="1"/>
</dbReference>
<dbReference type="Proteomes" id="UP000824169">
    <property type="component" value="Unassembled WGS sequence"/>
</dbReference>
<feature type="transmembrane region" description="Helical" evidence="1">
    <location>
        <begin position="264"/>
        <end position="289"/>
    </location>
</feature>
<proteinExistence type="predicted"/>
<dbReference type="InterPro" id="IPR018476">
    <property type="entry name" value="GlyceroP-diester-Pdiesterase_M"/>
</dbReference>
<dbReference type="EMBL" id="DVOO01000009">
    <property type="protein sequence ID" value="HIV24655.1"/>
    <property type="molecule type" value="Genomic_DNA"/>
</dbReference>
<dbReference type="InterPro" id="IPR017946">
    <property type="entry name" value="PLC-like_Pdiesterase_TIM-brl"/>
</dbReference>